<dbReference type="InterPro" id="IPR029061">
    <property type="entry name" value="THDP-binding"/>
</dbReference>
<organism evidence="5 6">
    <name type="scientific">Actinomadura physcomitrii</name>
    <dbReference type="NCBI Taxonomy" id="2650748"/>
    <lineage>
        <taxon>Bacteria</taxon>
        <taxon>Bacillati</taxon>
        <taxon>Actinomycetota</taxon>
        <taxon>Actinomycetes</taxon>
        <taxon>Streptosporangiales</taxon>
        <taxon>Thermomonosporaceae</taxon>
        <taxon>Actinomadura</taxon>
    </lineage>
</organism>
<evidence type="ECO:0000313" key="5">
    <source>
        <dbReference type="EMBL" id="MWA04859.1"/>
    </source>
</evidence>
<dbReference type="PANTHER" id="PTHR11516:SF60">
    <property type="entry name" value="PYRUVATE DEHYDROGENASE E1 COMPONENT SUBUNIT ALPHA"/>
    <property type="match status" value="1"/>
</dbReference>
<keyword evidence="3" id="KW-0786">Thiamine pyrophosphate</keyword>
<proteinExistence type="predicted"/>
<sequence length="326" mass="34697">MRTLTDEAGLLGIYRTAVRINRADEKLRGLLTSGELAVSYYSPRGQEVVAAGMMSRLRAEDYLVTTYRGIHDQIAKGIPLEPLFAELFGRVDGTCKGKGGPMHVTQPETGVMVTTGVVGSGLPIAVGLGLAAQVRGQDRVTVVCFGDGASNIGAFHEALNMAALWRLPVVFLCQNNRYAESTRYSDGTTVERIAQRAASYGIPGVTVDGNNAGEMAEAASQAVARARAGEGPTLLEAMTYRFMGHYFGDAGAYMDADEFVAAQAADPVPALRKELLRAGISTEEELTALENEEQAAVDSAAAFAKASALPGVDELRRDVYREEVVA</sequence>
<gene>
    <name evidence="5" type="ORF">F8568_031720</name>
</gene>
<dbReference type="GO" id="GO:0006086">
    <property type="term" value="P:pyruvate decarboxylation to acetyl-CoA"/>
    <property type="evidence" value="ECO:0007669"/>
    <property type="project" value="TreeGrafter"/>
</dbReference>
<evidence type="ECO:0000259" key="4">
    <source>
        <dbReference type="Pfam" id="PF00676"/>
    </source>
</evidence>
<dbReference type="InterPro" id="IPR001017">
    <property type="entry name" value="DH_E1"/>
</dbReference>
<dbReference type="PANTHER" id="PTHR11516">
    <property type="entry name" value="PYRUVATE DEHYDROGENASE E1 COMPONENT, ALPHA SUBUNIT BACTERIAL AND ORGANELLAR"/>
    <property type="match status" value="1"/>
</dbReference>
<feature type="domain" description="Dehydrogenase E1 component" evidence="4">
    <location>
        <begin position="26"/>
        <end position="309"/>
    </location>
</feature>
<accession>A0A6I4MPW3</accession>
<comment type="caution">
    <text evidence="5">The sequence shown here is derived from an EMBL/GenBank/DDBJ whole genome shotgun (WGS) entry which is preliminary data.</text>
</comment>
<evidence type="ECO:0000256" key="3">
    <source>
        <dbReference type="ARBA" id="ARBA00023052"/>
    </source>
</evidence>
<dbReference type="Pfam" id="PF00676">
    <property type="entry name" value="E1_dh"/>
    <property type="match status" value="1"/>
</dbReference>
<dbReference type="CDD" id="cd02000">
    <property type="entry name" value="TPP_E1_PDC_ADC_BCADC"/>
    <property type="match status" value="1"/>
</dbReference>
<evidence type="ECO:0000256" key="2">
    <source>
        <dbReference type="ARBA" id="ARBA00023002"/>
    </source>
</evidence>
<keyword evidence="2" id="KW-0560">Oxidoreductase</keyword>
<name>A0A6I4MPW3_9ACTN</name>
<dbReference type="Proteomes" id="UP000462055">
    <property type="component" value="Unassembled WGS sequence"/>
</dbReference>
<evidence type="ECO:0000256" key="1">
    <source>
        <dbReference type="ARBA" id="ARBA00001964"/>
    </source>
</evidence>
<dbReference type="EMBL" id="WBMS02000031">
    <property type="protein sequence ID" value="MWA04859.1"/>
    <property type="molecule type" value="Genomic_DNA"/>
</dbReference>
<dbReference type="AlphaFoldDB" id="A0A6I4MPW3"/>
<keyword evidence="6" id="KW-1185">Reference proteome</keyword>
<protein>
    <submittedName>
        <fullName evidence="5">Thiamine pyrophosphate-dependent dehydrogenase E1 component subunit alpha</fullName>
    </submittedName>
</protein>
<dbReference type="GO" id="GO:0000287">
    <property type="term" value="F:magnesium ion binding"/>
    <property type="evidence" value="ECO:0007669"/>
    <property type="project" value="UniProtKB-ARBA"/>
</dbReference>
<evidence type="ECO:0000313" key="6">
    <source>
        <dbReference type="Proteomes" id="UP000462055"/>
    </source>
</evidence>
<dbReference type="Gene3D" id="3.40.50.970">
    <property type="match status" value="1"/>
</dbReference>
<dbReference type="InterPro" id="IPR050642">
    <property type="entry name" value="PDH_E1_Alpha_Subunit"/>
</dbReference>
<dbReference type="SUPFAM" id="SSF52518">
    <property type="entry name" value="Thiamin diphosphate-binding fold (THDP-binding)"/>
    <property type="match status" value="1"/>
</dbReference>
<comment type="cofactor">
    <cofactor evidence="1">
        <name>thiamine diphosphate</name>
        <dbReference type="ChEBI" id="CHEBI:58937"/>
    </cofactor>
</comment>
<dbReference type="GO" id="GO:0004739">
    <property type="term" value="F:pyruvate dehydrogenase (acetyl-transferring) activity"/>
    <property type="evidence" value="ECO:0007669"/>
    <property type="project" value="TreeGrafter"/>
</dbReference>
<reference evidence="5" key="1">
    <citation type="submission" date="2019-12" db="EMBL/GenBank/DDBJ databases">
        <title>Actinomadura physcomitrii sp. nov., a novel actinomycete isolated from moss [Physcomitrium sphaericum (Ludw) Fuernr].</title>
        <authorList>
            <person name="Zhuang X."/>
        </authorList>
    </citation>
    <scope>NUCLEOTIDE SEQUENCE [LARGE SCALE GENOMIC DNA]</scope>
    <source>
        <strain evidence="5">LD22</strain>
    </source>
</reference>